<dbReference type="GO" id="GO:0046654">
    <property type="term" value="P:tetrahydrofolate biosynthetic process"/>
    <property type="evidence" value="ECO:0007669"/>
    <property type="project" value="UniProtKB-UniRule"/>
</dbReference>
<evidence type="ECO:0000256" key="2">
    <source>
        <dbReference type="ARBA" id="ARBA00005013"/>
    </source>
</evidence>
<dbReference type="Gene3D" id="3.30.1130.10">
    <property type="match status" value="1"/>
</dbReference>
<evidence type="ECO:0000259" key="7">
    <source>
        <dbReference type="SMART" id="SM00905"/>
    </source>
</evidence>
<organism evidence="8 9">
    <name type="scientific">Candidatus Kaiserbacteria bacterium RIFCSPHIGHO2_02_FULL_49_16</name>
    <dbReference type="NCBI Taxonomy" id="1798490"/>
    <lineage>
        <taxon>Bacteria</taxon>
        <taxon>Candidatus Kaiseribacteriota</taxon>
    </lineage>
</organism>
<evidence type="ECO:0000313" key="8">
    <source>
        <dbReference type="EMBL" id="OGG60870.1"/>
    </source>
</evidence>
<feature type="domain" description="Dihydroneopterin aldolase/epimerase" evidence="7">
    <location>
        <begin position="4"/>
        <end position="113"/>
    </location>
</feature>
<comment type="catalytic activity">
    <reaction evidence="1 6">
        <text>7,8-dihydroneopterin = 6-hydroxymethyl-7,8-dihydropterin + glycolaldehyde</text>
        <dbReference type="Rhea" id="RHEA:10540"/>
        <dbReference type="ChEBI" id="CHEBI:17001"/>
        <dbReference type="ChEBI" id="CHEBI:17071"/>
        <dbReference type="ChEBI" id="CHEBI:44841"/>
        <dbReference type="EC" id="4.1.2.25"/>
    </reaction>
</comment>
<gene>
    <name evidence="8" type="ORF">A3C86_00355</name>
</gene>
<dbReference type="SMART" id="SM00905">
    <property type="entry name" value="FolB"/>
    <property type="match status" value="1"/>
</dbReference>
<dbReference type="GO" id="GO:0005737">
    <property type="term" value="C:cytoplasm"/>
    <property type="evidence" value="ECO:0007669"/>
    <property type="project" value="TreeGrafter"/>
</dbReference>
<dbReference type="GO" id="GO:0004150">
    <property type="term" value="F:dihydroneopterin aldolase activity"/>
    <property type="evidence" value="ECO:0007669"/>
    <property type="project" value="UniProtKB-UniRule"/>
</dbReference>
<keyword evidence="5 6" id="KW-0456">Lyase</keyword>
<dbReference type="UniPathway" id="UPA00077">
    <property type="reaction ID" value="UER00154"/>
</dbReference>
<accession>A0A1F6DHR5</accession>
<dbReference type="GO" id="GO:0046656">
    <property type="term" value="P:folic acid biosynthetic process"/>
    <property type="evidence" value="ECO:0007669"/>
    <property type="project" value="UniProtKB-UniRule"/>
</dbReference>
<dbReference type="InterPro" id="IPR006157">
    <property type="entry name" value="FolB_dom"/>
</dbReference>
<dbReference type="NCBIfam" id="TIGR00525">
    <property type="entry name" value="folB"/>
    <property type="match status" value="1"/>
</dbReference>
<dbReference type="InterPro" id="IPR006156">
    <property type="entry name" value="Dihydroneopterin_aldolase"/>
</dbReference>
<dbReference type="EMBL" id="MFLD01000007">
    <property type="protein sequence ID" value="OGG60870.1"/>
    <property type="molecule type" value="Genomic_DNA"/>
</dbReference>
<dbReference type="InterPro" id="IPR043133">
    <property type="entry name" value="GTP-CH-I_C/QueF"/>
</dbReference>
<evidence type="ECO:0000313" key="9">
    <source>
        <dbReference type="Proteomes" id="UP000178042"/>
    </source>
</evidence>
<evidence type="ECO:0000256" key="1">
    <source>
        <dbReference type="ARBA" id="ARBA00001353"/>
    </source>
</evidence>
<evidence type="ECO:0000256" key="3">
    <source>
        <dbReference type="ARBA" id="ARBA00005708"/>
    </source>
</evidence>
<evidence type="ECO:0000256" key="5">
    <source>
        <dbReference type="ARBA" id="ARBA00023239"/>
    </source>
</evidence>
<dbReference type="SUPFAM" id="SSF55620">
    <property type="entry name" value="Tetrahydrobiopterin biosynthesis enzymes-like"/>
    <property type="match status" value="1"/>
</dbReference>
<dbReference type="PANTHER" id="PTHR42844">
    <property type="entry name" value="DIHYDRONEOPTERIN ALDOLASE 1-RELATED"/>
    <property type="match status" value="1"/>
</dbReference>
<comment type="caution">
    <text evidence="8">The sequence shown here is derived from an EMBL/GenBank/DDBJ whole genome shotgun (WGS) entry which is preliminary data.</text>
</comment>
<evidence type="ECO:0000256" key="4">
    <source>
        <dbReference type="ARBA" id="ARBA00022909"/>
    </source>
</evidence>
<name>A0A1F6DHR5_9BACT</name>
<dbReference type="NCBIfam" id="TIGR00526">
    <property type="entry name" value="folB_dom"/>
    <property type="match status" value="1"/>
</dbReference>
<protein>
    <recommendedName>
        <fullName evidence="6">7,8-dihydroneopterin aldolase</fullName>
        <ecNumber evidence="6">4.1.2.25</ecNumber>
    </recommendedName>
</protein>
<comment type="function">
    <text evidence="6">Catalyzes the conversion of 7,8-dihydroneopterin to 6-hydroxymethyl-7,8-dihydropterin.</text>
</comment>
<proteinExistence type="inferred from homology"/>
<dbReference type="Pfam" id="PF02152">
    <property type="entry name" value="FolB"/>
    <property type="match status" value="1"/>
</dbReference>
<sequence>MNRIFIEKLVLKGKHGVSDRERESEQEFLIDISAEADAETAGTTDNISDTINYKDFADITRKVVEGESFHLVETIAQKIAERILENPKIKTVSVTVRKPQVLPSGVPGVTIIRIRQ</sequence>
<dbReference type="AlphaFoldDB" id="A0A1F6DHR5"/>
<comment type="similarity">
    <text evidence="3 6">Belongs to the DHNA family.</text>
</comment>
<dbReference type="EC" id="4.1.2.25" evidence="6"/>
<reference evidence="8 9" key="1">
    <citation type="journal article" date="2016" name="Nat. Commun.">
        <title>Thousands of microbial genomes shed light on interconnected biogeochemical processes in an aquifer system.</title>
        <authorList>
            <person name="Anantharaman K."/>
            <person name="Brown C.T."/>
            <person name="Hug L.A."/>
            <person name="Sharon I."/>
            <person name="Castelle C.J."/>
            <person name="Probst A.J."/>
            <person name="Thomas B.C."/>
            <person name="Singh A."/>
            <person name="Wilkins M.J."/>
            <person name="Karaoz U."/>
            <person name="Brodie E.L."/>
            <person name="Williams K.H."/>
            <person name="Hubbard S.S."/>
            <person name="Banfield J.F."/>
        </authorList>
    </citation>
    <scope>NUCLEOTIDE SEQUENCE [LARGE SCALE GENOMIC DNA]</scope>
</reference>
<dbReference type="PANTHER" id="PTHR42844:SF1">
    <property type="entry name" value="DIHYDRONEOPTERIN ALDOLASE 1-RELATED"/>
    <property type="match status" value="1"/>
</dbReference>
<dbReference type="Proteomes" id="UP000178042">
    <property type="component" value="Unassembled WGS sequence"/>
</dbReference>
<evidence type="ECO:0000256" key="6">
    <source>
        <dbReference type="RuleBase" id="RU362079"/>
    </source>
</evidence>
<keyword evidence="4 6" id="KW-0289">Folate biosynthesis</keyword>
<comment type="pathway">
    <text evidence="2 6">Cofactor biosynthesis; tetrahydrofolate biosynthesis; 2-amino-4-hydroxy-6-hydroxymethyl-7,8-dihydropteridine diphosphate from 7,8-dihydroneopterin triphosphate: step 3/4.</text>
</comment>